<dbReference type="Gene3D" id="1.10.10.10">
    <property type="entry name" value="Winged helix-like DNA-binding domain superfamily/Winged helix DNA-binding domain"/>
    <property type="match status" value="1"/>
</dbReference>
<dbReference type="EMBL" id="GECU01014270">
    <property type="protein sequence ID" value="JAS93436.1"/>
    <property type="molecule type" value="Transcribed_RNA"/>
</dbReference>
<dbReference type="EMBL" id="GECU01019327">
    <property type="protein sequence ID" value="JAS88379.1"/>
    <property type="molecule type" value="Transcribed_RNA"/>
</dbReference>
<gene>
    <name evidence="4" type="ORF">g.53804</name>
    <name evidence="6" type="ORF">g.53807</name>
    <name evidence="5" type="ORF">g.53820</name>
</gene>
<dbReference type="AlphaFoldDB" id="A0A1B6HEW8"/>
<evidence type="ECO:0000313" key="6">
    <source>
        <dbReference type="EMBL" id="JAS93436.1"/>
    </source>
</evidence>
<feature type="region of interest" description="Disordered" evidence="2">
    <location>
        <begin position="97"/>
        <end position="126"/>
    </location>
</feature>
<evidence type="ECO:0000313" key="4">
    <source>
        <dbReference type="EMBL" id="JAS73284.1"/>
    </source>
</evidence>
<reference evidence="4" key="1">
    <citation type="submission" date="2015-11" db="EMBL/GenBank/DDBJ databases">
        <title>De novo transcriptome assembly of four potential Pierce s Disease insect vectors from Arizona vineyards.</title>
        <authorList>
            <person name="Tassone E.E."/>
        </authorList>
    </citation>
    <scope>NUCLEOTIDE SEQUENCE</scope>
</reference>
<proteinExistence type="predicted"/>
<dbReference type="InterPro" id="IPR009057">
    <property type="entry name" value="Homeodomain-like_sf"/>
</dbReference>
<dbReference type="GO" id="GO:0003677">
    <property type="term" value="F:DNA binding"/>
    <property type="evidence" value="ECO:0007669"/>
    <property type="project" value="InterPro"/>
</dbReference>
<evidence type="ECO:0000256" key="1">
    <source>
        <dbReference type="ARBA" id="ARBA00004123"/>
    </source>
</evidence>
<dbReference type="EMBL" id="GECU01034422">
    <property type="protein sequence ID" value="JAS73284.1"/>
    <property type="molecule type" value="Transcribed_RNA"/>
</dbReference>
<sequence length="304" mass="34365">MSERRKKIVVSMEEKFRAIQRMDAGESWITIAKELGVGKSTVGNWKKNRLVIEEWCKAQSSTSEIRQRKTMSKGTTEKVGDWLRCWKKRFGVQYLKGGNARGSSPKDRPSQPSTSAAKSIPATATVTSQDAQDVPLFRYVDVNDIKLFADPLAEDHAEKEKEALPILNRDTECGPPQEKQIKLEPKDVEQDISSGVLIKNEVFINDSFIDSSDTFHQEGLATTSRISYSSETVEETSSGIRIPNGQHGEKDIYSRFGEIVADSLRSLKQDHLQEKLEQLIQHEHLRKKFEQLICKAVVEVSIKD</sequence>
<feature type="domain" description="HTH psq-type" evidence="3">
    <location>
        <begin position="4"/>
        <end position="49"/>
    </location>
</feature>
<name>A0A1B6HEW8_9HEMI</name>
<comment type="subcellular location">
    <subcellularLocation>
        <location evidence="1">Nucleus</location>
    </subcellularLocation>
</comment>
<accession>A0A1B6HEW8</accession>
<dbReference type="InterPro" id="IPR036388">
    <property type="entry name" value="WH-like_DNA-bd_sf"/>
</dbReference>
<dbReference type="InterPro" id="IPR007889">
    <property type="entry name" value="HTH_Psq"/>
</dbReference>
<protein>
    <recommendedName>
        <fullName evidence="3">HTH psq-type domain-containing protein</fullName>
    </recommendedName>
</protein>
<feature type="compositionally biased region" description="Polar residues" evidence="2">
    <location>
        <begin position="110"/>
        <end position="126"/>
    </location>
</feature>
<evidence type="ECO:0000256" key="2">
    <source>
        <dbReference type="SAM" id="MobiDB-lite"/>
    </source>
</evidence>
<evidence type="ECO:0000313" key="5">
    <source>
        <dbReference type="EMBL" id="JAS88379.1"/>
    </source>
</evidence>
<organism evidence="4">
    <name type="scientific">Homalodisca liturata</name>
    <dbReference type="NCBI Taxonomy" id="320908"/>
    <lineage>
        <taxon>Eukaryota</taxon>
        <taxon>Metazoa</taxon>
        <taxon>Ecdysozoa</taxon>
        <taxon>Arthropoda</taxon>
        <taxon>Hexapoda</taxon>
        <taxon>Insecta</taxon>
        <taxon>Pterygota</taxon>
        <taxon>Neoptera</taxon>
        <taxon>Paraneoptera</taxon>
        <taxon>Hemiptera</taxon>
        <taxon>Auchenorrhyncha</taxon>
        <taxon>Membracoidea</taxon>
        <taxon>Cicadellidae</taxon>
        <taxon>Cicadellinae</taxon>
        <taxon>Proconiini</taxon>
        <taxon>Homalodisca</taxon>
    </lineage>
</organism>
<dbReference type="SUPFAM" id="SSF46689">
    <property type="entry name" value="Homeodomain-like"/>
    <property type="match status" value="1"/>
</dbReference>
<evidence type="ECO:0000259" key="3">
    <source>
        <dbReference type="Pfam" id="PF04218"/>
    </source>
</evidence>
<dbReference type="GO" id="GO:0005634">
    <property type="term" value="C:nucleus"/>
    <property type="evidence" value="ECO:0007669"/>
    <property type="project" value="UniProtKB-SubCell"/>
</dbReference>
<dbReference type="Pfam" id="PF04218">
    <property type="entry name" value="CENP-B_N"/>
    <property type="match status" value="1"/>
</dbReference>